<dbReference type="EMBL" id="BK061818">
    <property type="protein sequence ID" value="DAZ90850.1"/>
    <property type="molecule type" value="Viral_cRNA"/>
</dbReference>
<dbReference type="GO" id="GO:0003723">
    <property type="term" value="F:RNA binding"/>
    <property type="evidence" value="ECO:0007669"/>
    <property type="project" value="UniProtKB-UniRule"/>
</dbReference>
<evidence type="ECO:0000256" key="10">
    <source>
        <dbReference type="SAM" id="MobiDB-lite"/>
    </source>
</evidence>
<dbReference type="InterPro" id="IPR004902">
    <property type="entry name" value="Rhabdo_ncap_2"/>
</dbReference>
<evidence type="ECO:0000256" key="5">
    <source>
        <dbReference type="ARBA" id="ARBA00022884"/>
    </source>
</evidence>
<evidence type="ECO:0000256" key="7">
    <source>
        <dbReference type="ARBA" id="ARBA00023274"/>
    </source>
</evidence>
<evidence type="ECO:0000256" key="3">
    <source>
        <dbReference type="ARBA" id="ARBA00022561"/>
    </source>
</evidence>
<keyword evidence="4 9" id="KW-0946">Virion</keyword>
<name>A0A9N6YIY8_9RHAB</name>
<evidence type="ECO:0000256" key="6">
    <source>
        <dbReference type="ARBA" id="ARBA00023086"/>
    </source>
</evidence>
<keyword evidence="2 9" id="KW-1139">Helical capsid protein</keyword>
<proteinExistence type="inferred from homology"/>
<comment type="subcellular location">
    <subcellularLocation>
        <location evidence="9">Virion</location>
    </subcellularLocation>
    <subcellularLocation>
        <location evidence="9">Host cytoplasm</location>
    </subcellularLocation>
</comment>
<dbReference type="Pfam" id="PF03216">
    <property type="entry name" value="Rhabdo_ncap_2"/>
    <property type="match status" value="1"/>
</dbReference>
<comment type="subunit">
    <text evidence="9">Homomultimerizes to form the nucleocapsid. Binds to viral genomic RNA.</text>
</comment>
<sequence>MAQFVIRAPTNIEAGYAALPSVTTRGAEKVNWVDDNLKKRQGIKLTEMTASEIAAVGENLLTKICTSPTEMSVGMIIKMAWNLTSSNRRFTRMFPSKDPTLTTTDVDVNSLDDGSTSSNPNTVTLSGSEEKKASAVTYICASLLRMFTKPPSNYQLALTHILSSYPKFFSGETIPVTGFKPSDQALETISEMMRNRIIYLNGITGILYSLNDVRDGRAMCKFLFEIHLAHTGLHSWGLFLKNVDKSGMKTGDYLWWIRSNITLKPVETMKLICEEYIAQPSPDKNRDTWRFARLYDPDYFSSLQTSRCTELTRIQAKLSQHFGVPNSDNVTQIRALQGMTTEAKNTWDAVALNIYNAWNVSSAITNPLFNTTGAPIPPP</sequence>
<keyword evidence="9" id="KW-1035">Host cytoplasm</keyword>
<organism evidence="11">
    <name type="scientific">Torreya virus 1</name>
    <dbReference type="NCBI Taxonomy" id="2977995"/>
    <lineage>
        <taxon>Viruses</taxon>
        <taxon>Riboviria</taxon>
        <taxon>Orthornavirae</taxon>
        <taxon>Negarnaviricota</taxon>
        <taxon>Haploviricotina</taxon>
        <taxon>Monjiviricetes</taxon>
        <taxon>Mononegavirales</taxon>
        <taxon>Rhabdoviridae</taxon>
        <taxon>Betarhabdovirinae</taxon>
        <taxon>Betagymnorhavirus</taxon>
        <taxon>Betagymnorhavirus torreyae</taxon>
    </lineage>
</organism>
<keyword evidence="3 9" id="KW-0167">Capsid protein</keyword>
<keyword evidence="6 9" id="KW-0543">Viral nucleoprotein</keyword>
<evidence type="ECO:0000313" key="11">
    <source>
        <dbReference type="EMBL" id="DAZ90850.1"/>
    </source>
</evidence>
<dbReference type="GO" id="GO:1990904">
    <property type="term" value="C:ribonucleoprotein complex"/>
    <property type="evidence" value="ECO:0007669"/>
    <property type="project" value="UniProtKB-UniRule"/>
</dbReference>
<accession>A0A9N6YIY8</accession>
<evidence type="ECO:0000256" key="2">
    <source>
        <dbReference type="ARBA" id="ARBA00022497"/>
    </source>
</evidence>
<protein>
    <recommendedName>
        <fullName evidence="1 9">Nucleoprotein</fullName>
        <shortName evidence="9">NP</shortName>
        <shortName evidence="9">Protein N</shortName>
    </recommendedName>
    <alternativeName>
        <fullName evidence="8 9">Nucleocapsid protein</fullName>
    </alternativeName>
</protein>
<evidence type="ECO:0000256" key="4">
    <source>
        <dbReference type="ARBA" id="ARBA00022844"/>
    </source>
</evidence>
<keyword evidence="7 9" id="KW-0687">Ribonucleoprotein</keyword>
<dbReference type="GO" id="GO:0019029">
    <property type="term" value="C:helical viral capsid"/>
    <property type="evidence" value="ECO:0007669"/>
    <property type="project" value="UniProtKB-UniRule"/>
</dbReference>
<evidence type="ECO:0000256" key="1">
    <source>
        <dbReference type="ARBA" id="ARBA00014389"/>
    </source>
</evidence>
<keyword evidence="5 9" id="KW-0694">RNA-binding</keyword>
<comment type="similarity">
    <text evidence="9">Belongs to the nucleorhabdovirus nucleocapsid protein family.</text>
</comment>
<reference evidence="11" key="1">
    <citation type="journal article" date="2022" name="bioRxiv">
        <title>Unlocking the hidden genetic diversity of varicosaviruses, the neglected plant rhabdoviruses.</title>
        <authorList>
            <person name="Bejerman N."/>
            <person name="Dietzgen R.G."/>
            <person name="Debat H."/>
        </authorList>
    </citation>
    <scope>NUCLEOTIDE SEQUENCE</scope>
</reference>
<evidence type="ECO:0000256" key="9">
    <source>
        <dbReference type="RuleBase" id="RU369108"/>
    </source>
</evidence>
<evidence type="ECO:0000256" key="8">
    <source>
        <dbReference type="ARBA" id="ARBA00033344"/>
    </source>
</evidence>
<dbReference type="GO" id="GO:0019013">
    <property type="term" value="C:viral nucleocapsid"/>
    <property type="evidence" value="ECO:0007669"/>
    <property type="project" value="UniProtKB-UniRule"/>
</dbReference>
<comment type="function">
    <text evidence="9">Encapsidates the genome, protecting it from nucleases. The encapsidated genomic RNA is termed the nucleocapsid (NC) and serves as template for viral transcription and replication.</text>
</comment>
<dbReference type="GO" id="GO:0030430">
    <property type="term" value="C:host cell cytoplasm"/>
    <property type="evidence" value="ECO:0007669"/>
    <property type="project" value="UniProtKB-SubCell"/>
</dbReference>
<feature type="region of interest" description="Disordered" evidence="10">
    <location>
        <begin position="101"/>
        <end position="126"/>
    </location>
</feature>